<name>A0A8H5T7E2_FUSHE</name>
<evidence type="ECO:0000313" key="4">
    <source>
        <dbReference type="Proteomes" id="UP000567885"/>
    </source>
</evidence>
<keyword evidence="4" id="KW-1185">Reference proteome</keyword>
<feature type="chain" id="PRO_5034500839" evidence="2">
    <location>
        <begin position="20"/>
        <end position="257"/>
    </location>
</feature>
<evidence type="ECO:0000256" key="2">
    <source>
        <dbReference type="SAM" id="SignalP"/>
    </source>
</evidence>
<dbReference type="OrthoDB" id="5050740at2759"/>
<dbReference type="Proteomes" id="UP000567885">
    <property type="component" value="Unassembled WGS sequence"/>
</dbReference>
<evidence type="ECO:0000256" key="1">
    <source>
        <dbReference type="SAM" id="MobiDB-lite"/>
    </source>
</evidence>
<feature type="region of interest" description="Disordered" evidence="1">
    <location>
        <begin position="25"/>
        <end position="58"/>
    </location>
</feature>
<dbReference type="AlphaFoldDB" id="A0A8H5T7E2"/>
<proteinExistence type="predicted"/>
<sequence length="257" mass="26999">MKLSITLALLSVQVSFILAAPVAQESAVESDRPRDPIEAPSEEDIIGDVPALNGEEGPREAKSVKIDFGDGEINFGGVFPADMLETLREKCPKGGCKPGFEYEVESFYAEGGNGGNRKVKMIVQGSFNEPGLAGDINQLVDAGKAALEGLVDNGVATSHVEKYIVDPCPAWQTHGCLGSSISESTQWKSTNYINVRINAPDDSLISFMTVAFYAEDPNAGFCNLITAAGVTAATLAPGMAIAANGIVVGSILCGHYI</sequence>
<comment type="caution">
    <text evidence="3">The sequence shown here is derived from an EMBL/GenBank/DDBJ whole genome shotgun (WGS) entry which is preliminary data.</text>
</comment>
<feature type="signal peptide" evidence="2">
    <location>
        <begin position="1"/>
        <end position="19"/>
    </location>
</feature>
<organism evidence="3 4">
    <name type="scientific">Fusarium heterosporum</name>
    <dbReference type="NCBI Taxonomy" id="42747"/>
    <lineage>
        <taxon>Eukaryota</taxon>
        <taxon>Fungi</taxon>
        <taxon>Dikarya</taxon>
        <taxon>Ascomycota</taxon>
        <taxon>Pezizomycotina</taxon>
        <taxon>Sordariomycetes</taxon>
        <taxon>Hypocreomycetidae</taxon>
        <taxon>Hypocreales</taxon>
        <taxon>Nectriaceae</taxon>
        <taxon>Fusarium</taxon>
        <taxon>Fusarium heterosporum species complex</taxon>
    </lineage>
</organism>
<protein>
    <submittedName>
        <fullName evidence="3">Uncharacterized protein</fullName>
    </submittedName>
</protein>
<evidence type="ECO:0000313" key="3">
    <source>
        <dbReference type="EMBL" id="KAF5664341.1"/>
    </source>
</evidence>
<accession>A0A8H5T7E2</accession>
<dbReference type="EMBL" id="JAAGWQ010000134">
    <property type="protein sequence ID" value="KAF5664341.1"/>
    <property type="molecule type" value="Genomic_DNA"/>
</dbReference>
<keyword evidence="2" id="KW-0732">Signal</keyword>
<reference evidence="3 4" key="1">
    <citation type="submission" date="2020-05" db="EMBL/GenBank/DDBJ databases">
        <title>Identification and distribution of gene clusters putatively required for synthesis of sphingolipid metabolism inhibitors in phylogenetically diverse species of the filamentous fungus Fusarium.</title>
        <authorList>
            <person name="Kim H.-S."/>
            <person name="Busman M."/>
            <person name="Brown D.W."/>
            <person name="Divon H."/>
            <person name="Uhlig S."/>
            <person name="Proctor R.H."/>
        </authorList>
    </citation>
    <scope>NUCLEOTIDE SEQUENCE [LARGE SCALE GENOMIC DNA]</scope>
    <source>
        <strain evidence="3 4">NRRL 20693</strain>
    </source>
</reference>
<gene>
    <name evidence="3" type="ORF">FHETE_7098</name>
</gene>